<proteinExistence type="predicted"/>
<dbReference type="EMBL" id="CALNXK010000059">
    <property type="protein sequence ID" value="CAH3137381.1"/>
    <property type="molecule type" value="Genomic_DNA"/>
</dbReference>
<keyword evidence="3" id="KW-1185">Reference proteome</keyword>
<evidence type="ECO:0000313" key="3">
    <source>
        <dbReference type="Proteomes" id="UP001159405"/>
    </source>
</evidence>
<organism evidence="2 3">
    <name type="scientific">Porites lobata</name>
    <dbReference type="NCBI Taxonomy" id="104759"/>
    <lineage>
        <taxon>Eukaryota</taxon>
        <taxon>Metazoa</taxon>
        <taxon>Cnidaria</taxon>
        <taxon>Anthozoa</taxon>
        <taxon>Hexacorallia</taxon>
        <taxon>Scleractinia</taxon>
        <taxon>Fungiina</taxon>
        <taxon>Poritidae</taxon>
        <taxon>Porites</taxon>
    </lineage>
</organism>
<evidence type="ECO:0000256" key="1">
    <source>
        <dbReference type="SAM" id="Coils"/>
    </source>
</evidence>
<protein>
    <submittedName>
        <fullName evidence="2">Uncharacterized protein</fullName>
    </submittedName>
</protein>
<comment type="caution">
    <text evidence="2">The sequence shown here is derived from an EMBL/GenBank/DDBJ whole genome shotgun (WGS) entry which is preliminary data.</text>
</comment>
<accession>A0ABN8P868</accession>
<name>A0ABN8P868_9CNID</name>
<feature type="coiled-coil region" evidence="1">
    <location>
        <begin position="44"/>
        <end position="78"/>
    </location>
</feature>
<sequence length="139" mass="15436">MAGKTRSSSMAEHTAVSFAKHIDNYIRNSEVLTKATVAAVQAAALPLRKEISCLKDELAKLKRELDEVKAKASTNEQYSRSNSIRILGLKGEDCYDNVLDLCENVLEIEVGRVELDRVNRVGKPREAVDGSRDHRLQAP</sequence>
<reference evidence="2 3" key="1">
    <citation type="submission" date="2022-05" db="EMBL/GenBank/DDBJ databases">
        <authorList>
            <consortium name="Genoscope - CEA"/>
            <person name="William W."/>
        </authorList>
    </citation>
    <scope>NUCLEOTIDE SEQUENCE [LARGE SCALE GENOMIC DNA]</scope>
</reference>
<gene>
    <name evidence="2" type="ORF">PLOB_00038964</name>
</gene>
<evidence type="ECO:0000313" key="2">
    <source>
        <dbReference type="EMBL" id="CAH3137381.1"/>
    </source>
</evidence>
<keyword evidence="1" id="KW-0175">Coiled coil</keyword>
<dbReference type="Proteomes" id="UP001159405">
    <property type="component" value="Unassembled WGS sequence"/>
</dbReference>